<name>A0A4R5EZL2_9ACTN</name>
<feature type="region of interest" description="Disordered" evidence="1">
    <location>
        <begin position="38"/>
        <end position="66"/>
    </location>
</feature>
<organism evidence="2 3">
    <name type="scientific">Nonomuraea mesophila</name>
    <dbReference type="NCBI Taxonomy" id="2530382"/>
    <lineage>
        <taxon>Bacteria</taxon>
        <taxon>Bacillati</taxon>
        <taxon>Actinomycetota</taxon>
        <taxon>Actinomycetes</taxon>
        <taxon>Streptosporangiales</taxon>
        <taxon>Streptosporangiaceae</taxon>
        <taxon>Nonomuraea</taxon>
    </lineage>
</organism>
<dbReference type="Proteomes" id="UP000295136">
    <property type="component" value="Unassembled WGS sequence"/>
</dbReference>
<gene>
    <name evidence="2" type="ORF">E1295_31890</name>
</gene>
<evidence type="ECO:0000256" key="1">
    <source>
        <dbReference type="SAM" id="MobiDB-lite"/>
    </source>
</evidence>
<keyword evidence="3" id="KW-1185">Reference proteome</keyword>
<protein>
    <submittedName>
        <fullName evidence="2">Uncharacterized protein</fullName>
    </submittedName>
</protein>
<comment type="caution">
    <text evidence="2">The sequence shown here is derived from an EMBL/GenBank/DDBJ whole genome shotgun (WGS) entry which is preliminary data.</text>
</comment>
<dbReference type="EMBL" id="SMLD01000108">
    <property type="protein sequence ID" value="TDE40503.1"/>
    <property type="molecule type" value="Genomic_DNA"/>
</dbReference>
<reference evidence="2 3" key="1">
    <citation type="submission" date="2019-03" db="EMBL/GenBank/DDBJ databases">
        <title>Draft genome sequences of novel Actinobacteria.</title>
        <authorList>
            <person name="Sahin N."/>
            <person name="Ay H."/>
            <person name="Saygin H."/>
        </authorList>
    </citation>
    <scope>NUCLEOTIDE SEQUENCE [LARGE SCALE GENOMIC DNA]</scope>
    <source>
        <strain evidence="2 3">6K102</strain>
    </source>
</reference>
<sequence length="66" mass="7403">MRRAAQTFHLATPDGWRTIAAGTEVADDDPAVTTAPQYFAEIDEQPVEDKPRRRGRPRKTPPDGDR</sequence>
<accession>A0A4R5EZL2</accession>
<evidence type="ECO:0000313" key="3">
    <source>
        <dbReference type="Proteomes" id="UP000295136"/>
    </source>
</evidence>
<dbReference type="AlphaFoldDB" id="A0A4R5EZL2"/>
<dbReference type="RefSeq" id="WP_132636117.1">
    <property type="nucleotide sequence ID" value="NZ_SMLD01000108.1"/>
</dbReference>
<proteinExistence type="predicted"/>
<evidence type="ECO:0000313" key="2">
    <source>
        <dbReference type="EMBL" id="TDE40503.1"/>
    </source>
</evidence>